<dbReference type="SUPFAM" id="SSF51735">
    <property type="entry name" value="NAD(P)-binding Rossmann-fold domains"/>
    <property type="match status" value="1"/>
</dbReference>
<evidence type="ECO:0000259" key="1">
    <source>
        <dbReference type="Pfam" id="PF01262"/>
    </source>
</evidence>
<dbReference type="InterPro" id="IPR007698">
    <property type="entry name" value="AlaDH/PNT_NAD(H)-bd"/>
</dbReference>
<keyword evidence="3" id="KW-1185">Reference proteome</keyword>
<organism evidence="2 3">
    <name type="scientific">Tigheibacillus halophilus</name>
    <dbReference type="NCBI Taxonomy" id="361280"/>
    <lineage>
        <taxon>Bacteria</taxon>
        <taxon>Bacillati</taxon>
        <taxon>Bacillota</taxon>
        <taxon>Bacilli</taxon>
        <taxon>Bacillales</taxon>
        <taxon>Bacillaceae</taxon>
        <taxon>Tigheibacillus</taxon>
    </lineage>
</organism>
<evidence type="ECO:0000313" key="2">
    <source>
        <dbReference type="EMBL" id="MDY0395954.1"/>
    </source>
</evidence>
<dbReference type="EMBL" id="JAWDIP010000004">
    <property type="protein sequence ID" value="MDY0395954.1"/>
    <property type="molecule type" value="Genomic_DNA"/>
</dbReference>
<reference evidence="2 3" key="1">
    <citation type="submission" date="2023-10" db="EMBL/GenBank/DDBJ databases">
        <title>Virgibacillus halophilus 5B73C genome.</title>
        <authorList>
            <person name="Miliotis G."/>
            <person name="Sengupta P."/>
            <person name="Hameed A."/>
            <person name="Chuvochina M."/>
            <person name="Mcdonagh F."/>
            <person name="Simpson A.C."/>
            <person name="Singh N.K."/>
            <person name="Rekha P.D."/>
            <person name="Raman K."/>
            <person name="Hugenholtz P."/>
            <person name="Venkateswaran K."/>
        </authorList>
    </citation>
    <scope>NUCLEOTIDE SEQUENCE [LARGE SCALE GENOMIC DNA]</scope>
    <source>
        <strain evidence="2 3">5B73C</strain>
    </source>
</reference>
<dbReference type="Gene3D" id="3.40.50.720">
    <property type="entry name" value="NAD(P)-binding Rossmann-like Domain"/>
    <property type="match status" value="1"/>
</dbReference>
<protein>
    <submittedName>
        <fullName evidence="2">NAD(P)-dependent oxidoreductase</fullName>
    </submittedName>
</protein>
<proteinExistence type="predicted"/>
<accession>A0ABU5C9D7</accession>
<comment type="caution">
    <text evidence="2">The sequence shown here is derived from an EMBL/GenBank/DDBJ whole genome shotgun (WGS) entry which is preliminary data.</text>
</comment>
<dbReference type="InterPro" id="IPR036291">
    <property type="entry name" value="NAD(P)-bd_dom_sf"/>
</dbReference>
<evidence type="ECO:0000313" key="3">
    <source>
        <dbReference type="Proteomes" id="UP001281447"/>
    </source>
</evidence>
<name>A0ABU5C9D7_9BACI</name>
<dbReference type="Proteomes" id="UP001281447">
    <property type="component" value="Unassembled WGS sequence"/>
</dbReference>
<gene>
    <name evidence="2" type="ORF">RWE15_18190</name>
</gene>
<dbReference type="Pfam" id="PF01262">
    <property type="entry name" value="AlaDh_PNT_C"/>
    <property type="match status" value="1"/>
</dbReference>
<feature type="domain" description="Alanine dehydrogenase/pyridine nucleotide transhydrogenase NAD(H)-binding" evidence="1">
    <location>
        <begin position="9"/>
        <end position="105"/>
    </location>
</feature>
<sequence length="145" mass="15313">MEQTDYTMHSASVMVLGFGKVGMTTARLFSAVGCNVSVAIRKNSAAARVREMGLKPLYTHHLSEEIGQYQIIINTVPDLVLDESLLNIVSSKALIIDLASSPGGVDFSVADELGIRTIHALGLPGKVAPKTAGSIIADTFVSLLS</sequence>